<organism evidence="1 2">
    <name type="scientific">Steinernema glaseri</name>
    <dbReference type="NCBI Taxonomy" id="37863"/>
    <lineage>
        <taxon>Eukaryota</taxon>
        <taxon>Metazoa</taxon>
        <taxon>Ecdysozoa</taxon>
        <taxon>Nematoda</taxon>
        <taxon>Chromadorea</taxon>
        <taxon>Rhabditida</taxon>
        <taxon>Tylenchina</taxon>
        <taxon>Panagrolaimomorpha</taxon>
        <taxon>Strongyloidoidea</taxon>
        <taxon>Steinernematidae</taxon>
        <taxon>Steinernema</taxon>
    </lineage>
</organism>
<protein>
    <submittedName>
        <fullName evidence="2">Uncharacterized protein</fullName>
    </submittedName>
</protein>
<accession>A0A1I7ZC26</accession>
<proteinExistence type="predicted"/>
<evidence type="ECO:0000313" key="1">
    <source>
        <dbReference type="Proteomes" id="UP000095287"/>
    </source>
</evidence>
<sequence length="128" mass="13774">MDMDMDVPMDIINKATPSALDLDIQWIFANITALPHSLISSCRGSDKASTKNETILLIKSLPAVEAFVTLRVVHPAVPTPVASCRKRPLARGCNGLLKYTSLGGFVRQSGFGPAGSPSRRWGDFCLCA</sequence>
<dbReference type="AlphaFoldDB" id="A0A1I7ZC26"/>
<evidence type="ECO:0000313" key="2">
    <source>
        <dbReference type="WBParaSite" id="L893_g24846.t1"/>
    </source>
</evidence>
<dbReference type="Proteomes" id="UP000095287">
    <property type="component" value="Unplaced"/>
</dbReference>
<dbReference type="WBParaSite" id="L893_g24846.t1">
    <property type="protein sequence ID" value="L893_g24846.t1"/>
    <property type="gene ID" value="L893_g24846"/>
</dbReference>
<keyword evidence="1" id="KW-1185">Reference proteome</keyword>
<reference evidence="2" key="1">
    <citation type="submission" date="2016-11" db="UniProtKB">
        <authorList>
            <consortium name="WormBaseParasite"/>
        </authorList>
    </citation>
    <scope>IDENTIFICATION</scope>
</reference>
<name>A0A1I7ZC26_9BILA</name>